<organism evidence="2 3">
    <name type="scientific">Lederbergia lenta</name>
    <name type="common">Bacillus lentus</name>
    <dbReference type="NCBI Taxonomy" id="1467"/>
    <lineage>
        <taxon>Bacteria</taxon>
        <taxon>Bacillati</taxon>
        <taxon>Bacillota</taxon>
        <taxon>Bacilli</taxon>
        <taxon>Bacillales</taxon>
        <taxon>Bacillaceae</taxon>
        <taxon>Lederbergia</taxon>
    </lineage>
</organism>
<dbReference type="SUPFAM" id="SSF51695">
    <property type="entry name" value="PLC-like phosphodiesterases"/>
    <property type="match status" value="1"/>
</dbReference>
<evidence type="ECO:0000259" key="1">
    <source>
        <dbReference type="PROSITE" id="PS51704"/>
    </source>
</evidence>
<protein>
    <submittedName>
        <fullName evidence="2">Glycerophosphoryl diester phosphodiesterase</fullName>
        <ecNumber evidence="2">3.1.4.46</ecNumber>
    </submittedName>
</protein>
<reference evidence="2 3" key="1">
    <citation type="submission" date="2018-06" db="EMBL/GenBank/DDBJ databases">
        <authorList>
            <consortium name="Pathogen Informatics"/>
            <person name="Doyle S."/>
        </authorList>
    </citation>
    <scope>NUCLEOTIDE SEQUENCE [LARGE SCALE GENOMIC DNA]</scope>
    <source>
        <strain evidence="2 3">NCTC4824</strain>
    </source>
</reference>
<keyword evidence="2" id="KW-0378">Hydrolase</keyword>
<sequence>MMISNRKENLIAHTNREGVERKMKIKALAHRGYPVKYPENTLSAYHAAYDLGFTHLELDVHLSKDGIPVLMHDITVDRMTNGKGRVKDFTYEELRDLRVGEKETIPTLEEALRFAKGKMMVSIELKQHGDLYNGLEEAVLNVILKTGMLDHVYVNSFDHYAIINMRKLSDDMELGIIQHGASPAVIPFMKEIKATYLSLRVEYLTDYYVQLCEEAGITIVVWPVDTEWQFKKMQRYPSVLGTTNKLEFFKQMYEQKYAKN</sequence>
<dbReference type="InterPro" id="IPR030395">
    <property type="entry name" value="GP_PDE_dom"/>
</dbReference>
<dbReference type="KEGG" id="blen:NCTC4824_03517"/>
<dbReference type="STRING" id="1348624.GCA_001591545_02265"/>
<proteinExistence type="predicted"/>
<dbReference type="AlphaFoldDB" id="A0A2X4WQL4"/>
<dbReference type="GO" id="GO:0006629">
    <property type="term" value="P:lipid metabolic process"/>
    <property type="evidence" value="ECO:0007669"/>
    <property type="project" value="InterPro"/>
</dbReference>
<evidence type="ECO:0000313" key="2">
    <source>
        <dbReference type="EMBL" id="SQI61948.1"/>
    </source>
</evidence>
<dbReference type="PANTHER" id="PTHR46211">
    <property type="entry name" value="GLYCEROPHOSPHORYL DIESTER PHOSPHODIESTERASE"/>
    <property type="match status" value="1"/>
</dbReference>
<feature type="domain" description="GP-PDE" evidence="1">
    <location>
        <begin position="25"/>
        <end position="260"/>
    </location>
</feature>
<dbReference type="Pfam" id="PF03009">
    <property type="entry name" value="GDPD"/>
    <property type="match status" value="1"/>
</dbReference>
<dbReference type="PROSITE" id="PS51704">
    <property type="entry name" value="GP_PDE"/>
    <property type="match status" value="1"/>
</dbReference>
<name>A0A2X4WQL4_LEDLE</name>
<evidence type="ECO:0000313" key="3">
    <source>
        <dbReference type="Proteomes" id="UP000249134"/>
    </source>
</evidence>
<dbReference type="Proteomes" id="UP000249134">
    <property type="component" value="Chromosome 1"/>
</dbReference>
<dbReference type="Gene3D" id="3.20.20.190">
    <property type="entry name" value="Phosphatidylinositol (PI) phosphodiesterase"/>
    <property type="match status" value="1"/>
</dbReference>
<dbReference type="EC" id="3.1.4.46" evidence="2"/>
<gene>
    <name evidence="2" type="primary">ugpQ_2</name>
    <name evidence="2" type="ORF">NCTC4824_03517</name>
</gene>
<dbReference type="InterPro" id="IPR017946">
    <property type="entry name" value="PLC-like_Pdiesterase_TIM-brl"/>
</dbReference>
<dbReference type="EMBL" id="LS483476">
    <property type="protein sequence ID" value="SQI61948.1"/>
    <property type="molecule type" value="Genomic_DNA"/>
</dbReference>
<keyword evidence="3" id="KW-1185">Reference proteome</keyword>
<accession>A0A2X4WQL4</accession>
<dbReference type="GO" id="GO:0008889">
    <property type="term" value="F:glycerophosphodiester phosphodiesterase activity"/>
    <property type="evidence" value="ECO:0007669"/>
    <property type="project" value="UniProtKB-EC"/>
</dbReference>
<dbReference type="PANTHER" id="PTHR46211:SF14">
    <property type="entry name" value="GLYCEROPHOSPHODIESTER PHOSPHODIESTERASE"/>
    <property type="match status" value="1"/>
</dbReference>